<feature type="transmembrane region" description="Helical" evidence="5">
    <location>
        <begin position="240"/>
        <end position="265"/>
    </location>
</feature>
<evidence type="ECO:0000256" key="4">
    <source>
        <dbReference type="ARBA" id="ARBA00023136"/>
    </source>
</evidence>
<dbReference type="Pfam" id="PF00083">
    <property type="entry name" value="Sugar_tr"/>
    <property type="match status" value="1"/>
</dbReference>
<dbReference type="STRING" id="2880.D8LQ39"/>
<feature type="transmembrane region" description="Helical" evidence="5">
    <location>
        <begin position="126"/>
        <end position="147"/>
    </location>
</feature>
<evidence type="ECO:0000256" key="1">
    <source>
        <dbReference type="ARBA" id="ARBA00004141"/>
    </source>
</evidence>
<sequence length="364" mass="38366">MALQPSITVVEVTGDEDEEWGDEDEVVVWSKNSTNTQGSALDGDNVGVRGKQQGRHHPRGLLVASLANLAISYNVVNVGLALKIMAKIYPSESATDESLVSSAAILGMMAGQVIFGALGDCLGRQLALSCTLLVCGAGAAGSALLTFEHGLIGGDIFRQLLYWRVLLGIGAGGVYPLAATLARASRISGWCSRLNGGSGGDEDTGSTSVALMFSMQGVGYLAAHLTGFVLLTTFPEPSSLAWRSLLGLGAVLPLGLAVALALALARARRYRLVQSSLGEEEEDEDAIGVPRGGGASDEVSSPVRFWLAVRDKRRLLMKLVGTAGSWFLFDVTFYGNQLLTPQALQDVSVRAPCKFRWLPSAGHC</sequence>
<dbReference type="InParanoid" id="D8LQ39"/>
<dbReference type="SUPFAM" id="SSF103473">
    <property type="entry name" value="MFS general substrate transporter"/>
    <property type="match status" value="1"/>
</dbReference>
<keyword evidence="4 5" id="KW-0472">Membrane</keyword>
<dbReference type="EMBL" id="FN649752">
    <property type="protein sequence ID" value="CBN77419.1"/>
    <property type="molecule type" value="Genomic_DNA"/>
</dbReference>
<keyword evidence="3 5" id="KW-1133">Transmembrane helix</keyword>
<dbReference type="eggNOG" id="KOG0252">
    <property type="taxonomic scope" value="Eukaryota"/>
</dbReference>
<feature type="transmembrane region" description="Helical" evidence="5">
    <location>
        <begin position="217"/>
        <end position="234"/>
    </location>
</feature>
<dbReference type="PANTHER" id="PTHR23508">
    <property type="entry name" value="CARBOXYLIC ACID TRANSPORTER PROTEIN HOMOLOG"/>
    <property type="match status" value="1"/>
</dbReference>
<gene>
    <name evidence="7" type="ORF">Esi_0059_0018</name>
</gene>
<feature type="domain" description="Major facilitator superfamily (MFS) profile" evidence="6">
    <location>
        <begin position="60"/>
        <end position="364"/>
    </location>
</feature>
<dbReference type="EMBL" id="FN648807">
    <property type="protein sequence ID" value="CBN77419.1"/>
    <property type="molecule type" value="Genomic_DNA"/>
</dbReference>
<accession>D8LQ39</accession>
<reference evidence="7 8" key="1">
    <citation type="journal article" date="2010" name="Nature">
        <title>The Ectocarpus genome and the independent evolution of multicellularity in brown algae.</title>
        <authorList>
            <person name="Cock J.M."/>
            <person name="Sterck L."/>
            <person name="Rouze P."/>
            <person name="Scornet D."/>
            <person name="Allen A.E."/>
            <person name="Amoutzias G."/>
            <person name="Anthouard V."/>
            <person name="Artiguenave F."/>
            <person name="Aury J.M."/>
            <person name="Badger J.H."/>
            <person name="Beszteri B."/>
            <person name="Billiau K."/>
            <person name="Bonnet E."/>
            <person name="Bothwell J.H."/>
            <person name="Bowler C."/>
            <person name="Boyen C."/>
            <person name="Brownlee C."/>
            <person name="Carrano C.J."/>
            <person name="Charrier B."/>
            <person name="Cho G.Y."/>
            <person name="Coelho S.M."/>
            <person name="Collen J."/>
            <person name="Corre E."/>
            <person name="Da Silva C."/>
            <person name="Delage L."/>
            <person name="Delaroque N."/>
            <person name="Dittami S.M."/>
            <person name="Doulbeau S."/>
            <person name="Elias M."/>
            <person name="Farnham G."/>
            <person name="Gachon C.M."/>
            <person name="Gschloessl B."/>
            <person name="Heesch S."/>
            <person name="Jabbari K."/>
            <person name="Jubin C."/>
            <person name="Kawai H."/>
            <person name="Kimura K."/>
            <person name="Kloareg B."/>
            <person name="Kupper F.C."/>
            <person name="Lang D."/>
            <person name="Le Bail A."/>
            <person name="Leblanc C."/>
            <person name="Lerouge P."/>
            <person name="Lohr M."/>
            <person name="Lopez P.J."/>
            <person name="Martens C."/>
            <person name="Maumus F."/>
            <person name="Michel G."/>
            <person name="Miranda-Saavedra D."/>
            <person name="Morales J."/>
            <person name="Moreau H."/>
            <person name="Motomura T."/>
            <person name="Nagasato C."/>
            <person name="Napoli C.A."/>
            <person name="Nelson D.R."/>
            <person name="Nyvall-Collen P."/>
            <person name="Peters A.F."/>
            <person name="Pommier C."/>
            <person name="Potin P."/>
            <person name="Poulain J."/>
            <person name="Quesneville H."/>
            <person name="Read B."/>
            <person name="Rensing S.A."/>
            <person name="Ritter A."/>
            <person name="Rousvoal S."/>
            <person name="Samanta M."/>
            <person name="Samson G."/>
            <person name="Schroeder D.C."/>
            <person name="Segurens B."/>
            <person name="Strittmatter M."/>
            <person name="Tonon T."/>
            <person name="Tregear J.W."/>
            <person name="Valentin K."/>
            <person name="von Dassow P."/>
            <person name="Yamagishi T."/>
            <person name="Van de Peer Y."/>
            <person name="Wincker P."/>
        </authorList>
    </citation>
    <scope>NUCLEOTIDE SEQUENCE [LARGE SCALE GENOMIC DNA]</scope>
    <source>
        <strain evidence="8">Ec32 / CCAP1310/4</strain>
    </source>
</reference>
<dbReference type="OrthoDB" id="433512at2759"/>
<dbReference type="GO" id="GO:0046943">
    <property type="term" value="F:carboxylic acid transmembrane transporter activity"/>
    <property type="evidence" value="ECO:0007669"/>
    <property type="project" value="TreeGrafter"/>
</dbReference>
<feature type="transmembrane region" description="Helical" evidence="5">
    <location>
        <begin position="61"/>
        <end position="86"/>
    </location>
</feature>
<evidence type="ECO:0000256" key="5">
    <source>
        <dbReference type="SAM" id="Phobius"/>
    </source>
</evidence>
<dbReference type="InterPro" id="IPR020846">
    <property type="entry name" value="MFS_dom"/>
</dbReference>
<proteinExistence type="predicted"/>
<keyword evidence="8" id="KW-1185">Reference proteome</keyword>
<dbReference type="GO" id="GO:0005886">
    <property type="term" value="C:plasma membrane"/>
    <property type="evidence" value="ECO:0007669"/>
    <property type="project" value="TreeGrafter"/>
</dbReference>
<evidence type="ECO:0000259" key="6">
    <source>
        <dbReference type="PROSITE" id="PS50850"/>
    </source>
</evidence>
<evidence type="ECO:0000313" key="7">
    <source>
        <dbReference type="EMBL" id="CBN77419.1"/>
    </source>
</evidence>
<feature type="transmembrane region" description="Helical" evidence="5">
    <location>
        <begin position="98"/>
        <end position="119"/>
    </location>
</feature>
<feature type="transmembrane region" description="Helical" evidence="5">
    <location>
        <begin position="159"/>
        <end position="178"/>
    </location>
</feature>
<dbReference type="Proteomes" id="UP000002630">
    <property type="component" value="Linkage Group LG27"/>
</dbReference>
<name>D8LQ39_ECTSI</name>
<dbReference type="Gene3D" id="1.20.1250.20">
    <property type="entry name" value="MFS general substrate transporter like domains"/>
    <property type="match status" value="1"/>
</dbReference>
<keyword evidence="2 5" id="KW-0812">Transmembrane</keyword>
<dbReference type="InterPro" id="IPR036259">
    <property type="entry name" value="MFS_trans_sf"/>
</dbReference>
<dbReference type="InterPro" id="IPR005828">
    <property type="entry name" value="MFS_sugar_transport-like"/>
</dbReference>
<dbReference type="PROSITE" id="PS50850">
    <property type="entry name" value="MFS"/>
    <property type="match status" value="1"/>
</dbReference>
<protein>
    <submittedName>
        <fullName evidence="7">Inorganic phosphate transporter</fullName>
    </submittedName>
</protein>
<evidence type="ECO:0000256" key="3">
    <source>
        <dbReference type="ARBA" id="ARBA00022989"/>
    </source>
</evidence>
<comment type="subcellular location">
    <subcellularLocation>
        <location evidence="1">Membrane</location>
        <topology evidence="1">Multi-pass membrane protein</topology>
    </subcellularLocation>
</comment>
<evidence type="ECO:0000256" key="2">
    <source>
        <dbReference type="ARBA" id="ARBA00022692"/>
    </source>
</evidence>
<dbReference type="PANTHER" id="PTHR23508:SF10">
    <property type="entry name" value="CARBOXYLIC ACID TRANSPORTER PROTEIN HOMOLOG"/>
    <property type="match status" value="1"/>
</dbReference>
<evidence type="ECO:0000313" key="8">
    <source>
        <dbReference type="Proteomes" id="UP000002630"/>
    </source>
</evidence>
<dbReference type="AlphaFoldDB" id="D8LQ39"/>
<organism evidence="7 8">
    <name type="scientific">Ectocarpus siliculosus</name>
    <name type="common">Brown alga</name>
    <name type="synonym">Conferva siliculosa</name>
    <dbReference type="NCBI Taxonomy" id="2880"/>
    <lineage>
        <taxon>Eukaryota</taxon>
        <taxon>Sar</taxon>
        <taxon>Stramenopiles</taxon>
        <taxon>Ochrophyta</taxon>
        <taxon>PX clade</taxon>
        <taxon>Phaeophyceae</taxon>
        <taxon>Ectocarpales</taxon>
        <taxon>Ectocarpaceae</taxon>
        <taxon>Ectocarpus</taxon>
    </lineage>
</organism>